<keyword evidence="2" id="KW-1185">Reference proteome</keyword>
<proteinExistence type="predicted"/>
<name>A0A7X2J140_9BACI</name>
<organism evidence="1 2">
    <name type="scientific">Metabacillus lacus</name>
    <dbReference type="NCBI Taxonomy" id="1983721"/>
    <lineage>
        <taxon>Bacteria</taxon>
        <taxon>Bacillati</taxon>
        <taxon>Bacillota</taxon>
        <taxon>Bacilli</taxon>
        <taxon>Bacillales</taxon>
        <taxon>Bacillaceae</taxon>
        <taxon>Metabacillus</taxon>
    </lineage>
</organism>
<comment type="caution">
    <text evidence="1">The sequence shown here is derived from an EMBL/GenBank/DDBJ whole genome shotgun (WGS) entry which is preliminary data.</text>
</comment>
<dbReference type="AlphaFoldDB" id="A0A7X2J140"/>
<sequence>MMNIRYLKELLDETEEMMVIGKTAEMDGVICHVMGIVREGTTMRLLVLQYDEDFCRRLQEAEAAADQQDFLQYMDENGEDCLSCLPEVSETNRMRLLCSNSIEAANPFQGVRKISLGESEFEVNSWSSHQLSSHEWKSILLIYEFLHRGWQPDGIDLQSIESLFLVSMELDGEYSAIPLFGENPTLQFIIGPENKSFPVEQPITLIVGNHSLNKIKFQNGVTGQEHWAHINRVYLMDVWAEMEKDLAKQESHVPLNPKRLTSMKAALEKSLLKTCPKGMCYPVIEYECEEYLTLQFFTKAYLDAVPEDDGSNSVNISIHPDLPAGKSGSKLKAAMIEEPFPKDTVRIDAELLLYIQDFTSRDVVMK</sequence>
<gene>
    <name evidence="1" type="ORF">GJU40_14915</name>
</gene>
<dbReference type="RefSeq" id="WP_154308899.1">
    <property type="nucleotide sequence ID" value="NZ_WKKI01000035.1"/>
</dbReference>
<evidence type="ECO:0000313" key="2">
    <source>
        <dbReference type="Proteomes" id="UP000448867"/>
    </source>
</evidence>
<evidence type="ECO:0000313" key="1">
    <source>
        <dbReference type="EMBL" id="MRX73435.1"/>
    </source>
</evidence>
<dbReference type="Proteomes" id="UP000448867">
    <property type="component" value="Unassembled WGS sequence"/>
</dbReference>
<dbReference type="EMBL" id="WKKI01000035">
    <property type="protein sequence ID" value="MRX73435.1"/>
    <property type="molecule type" value="Genomic_DNA"/>
</dbReference>
<accession>A0A7X2J140</accession>
<protein>
    <submittedName>
        <fullName evidence="1">Uncharacterized protein</fullName>
    </submittedName>
</protein>
<reference evidence="1 2" key="1">
    <citation type="submission" date="2019-11" db="EMBL/GenBank/DDBJ databases">
        <title>Bacillus lacus genome.</title>
        <authorList>
            <person name="Allen C.J."/>
            <person name="Newman J.D."/>
        </authorList>
    </citation>
    <scope>NUCLEOTIDE SEQUENCE [LARGE SCALE GENOMIC DNA]</scope>
    <source>
        <strain evidence="1 2">KCTC 33946</strain>
    </source>
</reference>
<dbReference type="OrthoDB" id="1792303at2"/>